<proteinExistence type="inferred from homology"/>
<accession>A0A7R9NXE2</accession>
<keyword evidence="7" id="KW-0206">Cytoskeleton</keyword>
<dbReference type="Pfam" id="PF15501">
    <property type="entry name" value="MDM1"/>
    <property type="match status" value="1"/>
</dbReference>
<evidence type="ECO:0000256" key="9">
    <source>
        <dbReference type="ARBA" id="ARBA00045771"/>
    </source>
</evidence>
<keyword evidence="5" id="KW-0963">Cytoplasm</keyword>
<dbReference type="GO" id="GO:0005874">
    <property type="term" value="C:microtubule"/>
    <property type="evidence" value="ECO:0007669"/>
    <property type="project" value="UniProtKB-KW"/>
</dbReference>
<dbReference type="GO" id="GO:0005634">
    <property type="term" value="C:nucleus"/>
    <property type="evidence" value="ECO:0007669"/>
    <property type="project" value="UniProtKB-SubCell"/>
</dbReference>
<dbReference type="GO" id="GO:0008017">
    <property type="term" value="F:microtubule binding"/>
    <property type="evidence" value="ECO:0007669"/>
    <property type="project" value="InterPro"/>
</dbReference>
<sequence length="166" mass="18125">MNCRLTVADLTLTCDEDCIMGFLDAESGHRGWGTELVPQHIAELYSKQMILWEQVSRRSSLSALSLASTTPRSISKEEKEKENNKKSSPTKPAGSRLVSAKPSTTLDKSLQSHKTKTRVGRGRKKVGESVPATLVTVEQKDAPATSVAVEHEEVLRWGGRVLVPAA</sequence>
<evidence type="ECO:0000256" key="6">
    <source>
        <dbReference type="ARBA" id="ARBA00022701"/>
    </source>
</evidence>
<dbReference type="GO" id="GO:0005814">
    <property type="term" value="C:centriole"/>
    <property type="evidence" value="ECO:0007669"/>
    <property type="project" value="UniProtKB-SubCell"/>
</dbReference>
<reference evidence="11" key="1">
    <citation type="submission" date="2020-11" db="EMBL/GenBank/DDBJ databases">
        <authorList>
            <person name="Tran Van P."/>
        </authorList>
    </citation>
    <scope>NUCLEOTIDE SEQUENCE</scope>
</reference>
<feature type="compositionally biased region" description="Basic and acidic residues" evidence="10">
    <location>
        <begin position="74"/>
        <end position="85"/>
    </location>
</feature>
<feature type="compositionally biased region" description="Basic residues" evidence="10">
    <location>
        <begin position="111"/>
        <end position="124"/>
    </location>
</feature>
<comment type="function">
    <text evidence="9">Microtubule-binding protein that negatively regulates centriole duplication. Binds to and stabilizes microtubules.</text>
</comment>
<feature type="region of interest" description="Disordered" evidence="10">
    <location>
        <begin position="63"/>
        <end position="126"/>
    </location>
</feature>
<gene>
    <name evidence="11" type="ORF">TTEB3V08_LOCUS7708</name>
</gene>
<comment type="similarity">
    <text evidence="3">Belongs to the MDM1 family.</text>
</comment>
<evidence type="ECO:0000256" key="1">
    <source>
        <dbReference type="ARBA" id="ARBA00004114"/>
    </source>
</evidence>
<evidence type="ECO:0000256" key="8">
    <source>
        <dbReference type="ARBA" id="ARBA00023242"/>
    </source>
</evidence>
<keyword evidence="8" id="KW-0539">Nucleus</keyword>
<protein>
    <recommendedName>
        <fullName evidence="4">Nuclear protein MDM1</fullName>
    </recommendedName>
</protein>
<evidence type="ECO:0000313" key="11">
    <source>
        <dbReference type="EMBL" id="CAD7459760.1"/>
    </source>
</evidence>
<dbReference type="AlphaFoldDB" id="A0A7R9NXE2"/>
<feature type="compositionally biased region" description="Low complexity" evidence="10">
    <location>
        <begin position="63"/>
        <end position="73"/>
    </location>
</feature>
<comment type="subcellular location">
    <subcellularLocation>
        <location evidence="1">Cytoplasm</location>
        <location evidence="1">Cytoskeleton</location>
        <location evidence="1">Microtubule organizing center</location>
        <location evidence="1">Centrosome</location>
        <location evidence="1">Centriole</location>
    </subcellularLocation>
    <subcellularLocation>
        <location evidence="2">Nucleus</location>
    </subcellularLocation>
</comment>
<evidence type="ECO:0000256" key="3">
    <source>
        <dbReference type="ARBA" id="ARBA00010494"/>
    </source>
</evidence>
<evidence type="ECO:0000256" key="7">
    <source>
        <dbReference type="ARBA" id="ARBA00023212"/>
    </source>
</evidence>
<evidence type="ECO:0000256" key="10">
    <source>
        <dbReference type="SAM" id="MobiDB-lite"/>
    </source>
</evidence>
<keyword evidence="6" id="KW-0493">Microtubule</keyword>
<name>A0A7R9NXE2_9NEOP</name>
<evidence type="ECO:0000256" key="4">
    <source>
        <dbReference type="ARBA" id="ARBA00013508"/>
    </source>
</evidence>
<evidence type="ECO:0000256" key="5">
    <source>
        <dbReference type="ARBA" id="ARBA00022490"/>
    </source>
</evidence>
<dbReference type="InterPro" id="IPR029136">
    <property type="entry name" value="MDM1"/>
</dbReference>
<dbReference type="GO" id="GO:0046600">
    <property type="term" value="P:negative regulation of centriole replication"/>
    <property type="evidence" value="ECO:0007669"/>
    <property type="project" value="InterPro"/>
</dbReference>
<dbReference type="EMBL" id="OE003119">
    <property type="protein sequence ID" value="CAD7459760.1"/>
    <property type="molecule type" value="Genomic_DNA"/>
</dbReference>
<evidence type="ECO:0000256" key="2">
    <source>
        <dbReference type="ARBA" id="ARBA00004123"/>
    </source>
</evidence>
<dbReference type="PANTHER" id="PTHR32078:SF1">
    <property type="entry name" value="NUCLEAR PROTEIN MDM1"/>
    <property type="match status" value="1"/>
</dbReference>
<organism evidence="11">
    <name type="scientific">Timema tahoe</name>
    <dbReference type="NCBI Taxonomy" id="61484"/>
    <lineage>
        <taxon>Eukaryota</taxon>
        <taxon>Metazoa</taxon>
        <taxon>Ecdysozoa</taxon>
        <taxon>Arthropoda</taxon>
        <taxon>Hexapoda</taxon>
        <taxon>Insecta</taxon>
        <taxon>Pterygota</taxon>
        <taxon>Neoptera</taxon>
        <taxon>Polyneoptera</taxon>
        <taxon>Phasmatodea</taxon>
        <taxon>Timematodea</taxon>
        <taxon>Timematoidea</taxon>
        <taxon>Timematidae</taxon>
        <taxon>Timema</taxon>
    </lineage>
</organism>
<dbReference type="PANTHER" id="PTHR32078">
    <property type="entry name" value="NUCLEAR PROTEIN MDM1"/>
    <property type="match status" value="1"/>
</dbReference>